<dbReference type="eggNOG" id="ENOG502RZSK">
    <property type="taxonomic scope" value="Eukaryota"/>
</dbReference>
<proteinExistence type="predicted"/>
<dbReference type="KEGG" id="pfp:PFL1_04565"/>
<dbReference type="RefSeq" id="XP_007880282.1">
    <property type="nucleotide sequence ID" value="XM_007882091.1"/>
</dbReference>
<dbReference type="InterPro" id="IPR046539">
    <property type="entry name" value="DUF6604"/>
</dbReference>
<feature type="region of interest" description="Disordered" evidence="1">
    <location>
        <begin position="38"/>
        <end position="109"/>
    </location>
</feature>
<dbReference type="AlphaFoldDB" id="A0A061H729"/>
<dbReference type="PANTHER" id="PTHR38795:SF1">
    <property type="entry name" value="DUF6604 DOMAIN-CONTAINING PROTEIN"/>
    <property type="match status" value="1"/>
</dbReference>
<dbReference type="GeneID" id="19318666"/>
<dbReference type="Proteomes" id="UP000053664">
    <property type="component" value="Unassembled WGS sequence"/>
</dbReference>
<dbReference type="PANTHER" id="PTHR38795">
    <property type="entry name" value="DUF6604 DOMAIN-CONTAINING PROTEIN"/>
    <property type="match status" value="1"/>
</dbReference>
<feature type="domain" description="DUF6604" evidence="2">
    <location>
        <begin position="11"/>
        <end position="314"/>
    </location>
</feature>
<evidence type="ECO:0000313" key="3">
    <source>
        <dbReference type="EMBL" id="EPQ27820.1"/>
    </source>
</evidence>
<dbReference type="Pfam" id="PF20253">
    <property type="entry name" value="DUF6604"/>
    <property type="match status" value="1"/>
</dbReference>
<feature type="compositionally biased region" description="Basic residues" evidence="1">
    <location>
        <begin position="55"/>
        <end position="69"/>
    </location>
</feature>
<protein>
    <recommendedName>
        <fullName evidence="2">DUF6604 domain-containing protein</fullName>
    </recommendedName>
</protein>
<sequence length="945" mass="105572">MFAFVTSKYAQAKRETDTVARWLACAAQNYGLAFAHLRPADASSNPEQPPEKTRQQKKNAKKNQRKKAKAAAAKASSAAADLQQGEAACEPAKVSAPPPPPTSTAQHRSGSYMLSAAQFVEAAKHLHDRQACVPVEVIQLMRRCIDSRKSAFMMFKWLPTFNRRSHLHFISVIEEALALLEDLVPKHKDSGAAATATADAATDGRDSSFSADKNRFGLLDIEEVEDLPDIDLPPPPRPAAAGRATQPSAVYSLEEDEDEVLFYVIAFYRDLHNLREYLMQTWADYRRGKISLVTASIVTNTALEAIRKTHDEFSARYVPRFGSVEALTGVCIELVKAHLGIPHSGPLLNPDLIDDEDDATVAMYDFFFLPVLQFVEGFQRVLVDGKAPVCKKGYFGVYRADADRSTMTYRERYDADKVLMAEALGEFTLLGYIETEGLRSLESQSCSPGAAAHGQARGAKDRQTMASFDEMAKELSELRDSRKLTIMTLLCVQVFLDINHVLQGDVERGLAEYDRTLDRMSLSLQRRKKVEPTTPPVNWPPQNERALATVAEMTTKEARPHEHFHQYRVRQLFELGLRRSEMPEDHVFFKRNPLFCGMMLFRSLLVYQEMGLALVDCWGTVLYTAHLYVAHRHSGGLPGSPNCPIQGLFEDLPGLRWPDIETVMAMHGPEAMFAGKVPTNPDESFKSFSLMVGYSGEAVSRLTADVTQSELLRRTRDLRRRPLLDAKRGPKGLADPSVVVRMFRDRYSPFVRTDVKNLGEMAAATGASRASGLAIDVETIQELLSAIKEKDATGEALSAIQKRRRHRVRTKYSLLQLLDVLRAGLEVEGRSLCFDYVEMHVRCIMVLRRVVKAVEEQLTKKVGPNFLDDEGQLPWIVGWVLQFACKSGQAGRAMGMVKGQEPVFSRMLCSASRALVEQVSEWEMEKAVTKGKGKGRPETADIFFL</sequence>
<name>A0A061H729_9BASI</name>
<feature type="compositionally biased region" description="Low complexity" evidence="1">
    <location>
        <begin position="70"/>
        <end position="80"/>
    </location>
</feature>
<evidence type="ECO:0000313" key="4">
    <source>
        <dbReference type="Proteomes" id="UP000053664"/>
    </source>
</evidence>
<accession>A0A061H729</accession>
<gene>
    <name evidence="3" type="ORF">PFL1_04565</name>
</gene>
<dbReference type="HOGENOM" id="CLU_008976_0_0_1"/>
<organism evidence="3 4">
    <name type="scientific">Pseudozyma flocculosa PF-1</name>
    <dbReference type="NCBI Taxonomy" id="1277687"/>
    <lineage>
        <taxon>Eukaryota</taxon>
        <taxon>Fungi</taxon>
        <taxon>Dikarya</taxon>
        <taxon>Basidiomycota</taxon>
        <taxon>Ustilaginomycotina</taxon>
        <taxon>Ustilaginomycetes</taxon>
        <taxon>Ustilaginales</taxon>
        <taxon>Ustilaginaceae</taxon>
        <taxon>Pseudozyma</taxon>
    </lineage>
</organism>
<evidence type="ECO:0000256" key="1">
    <source>
        <dbReference type="SAM" id="MobiDB-lite"/>
    </source>
</evidence>
<dbReference type="EMBL" id="KE361637">
    <property type="protein sequence ID" value="EPQ27820.1"/>
    <property type="molecule type" value="Genomic_DNA"/>
</dbReference>
<evidence type="ECO:0000259" key="2">
    <source>
        <dbReference type="Pfam" id="PF20253"/>
    </source>
</evidence>
<reference evidence="3 4" key="1">
    <citation type="journal article" date="2013" name="Plant Cell">
        <title>The transition from a phytopathogenic smut ancestor to an anamorphic biocontrol agent deciphered by comparative whole-genome analysis.</title>
        <authorList>
            <person name="Lefebvre F."/>
            <person name="Joly D.L."/>
            <person name="Labbe C."/>
            <person name="Teichmann B."/>
            <person name="Linning R."/>
            <person name="Belzile F."/>
            <person name="Bakkeren G."/>
            <person name="Belanger R.R."/>
        </authorList>
    </citation>
    <scope>NUCLEOTIDE SEQUENCE [LARGE SCALE GENOMIC DNA]</scope>
    <source>
        <strain evidence="3 4">PF-1</strain>
    </source>
</reference>